<gene>
    <name evidence="2" type="ORF">BS101_15840</name>
</gene>
<dbReference type="PANTHER" id="PTHR38030:SF2">
    <property type="entry name" value="PROTOPORPHYRINOGEN IX DEHYDROGENASE [QUINONE]"/>
    <property type="match status" value="1"/>
</dbReference>
<dbReference type="InterPro" id="IPR008254">
    <property type="entry name" value="Flavodoxin/NO_synth"/>
</dbReference>
<dbReference type="GO" id="GO:0070819">
    <property type="term" value="F:menaquinone-dependent protoporphyrinogen oxidase activity"/>
    <property type="evidence" value="ECO:0007669"/>
    <property type="project" value="TreeGrafter"/>
</dbReference>
<evidence type="ECO:0000313" key="3">
    <source>
        <dbReference type="Proteomes" id="UP000184604"/>
    </source>
</evidence>
<dbReference type="GO" id="GO:0016651">
    <property type="term" value="F:oxidoreductase activity, acting on NAD(P)H"/>
    <property type="evidence" value="ECO:0007669"/>
    <property type="project" value="UniProtKB-ARBA"/>
</dbReference>
<dbReference type="Gene3D" id="3.40.50.360">
    <property type="match status" value="1"/>
</dbReference>
<sequence length="149" mass="16798">MKTLIIYESIHHGNTEKIGKVIGEVLNGEIRKINDVNLNVLNEYDLIGFGSGIYYGKLHKNILNFIDNLKIVSHKKAFVFSTSGQGRIKYNELAEQKLKEKNFVVIGSFTCKGYDTFGPFKLLGGIAKGRPNDNDFEKAKEFAQSLLRL</sequence>
<dbReference type="AlphaFoldDB" id="A0A1L5FAV9"/>
<dbReference type="OrthoDB" id="4564047at2"/>
<dbReference type="PROSITE" id="PS50902">
    <property type="entry name" value="FLAVODOXIN_LIKE"/>
    <property type="match status" value="1"/>
</dbReference>
<dbReference type="GO" id="GO:0006783">
    <property type="term" value="P:heme biosynthetic process"/>
    <property type="evidence" value="ECO:0007669"/>
    <property type="project" value="TreeGrafter"/>
</dbReference>
<dbReference type="SUPFAM" id="SSF52218">
    <property type="entry name" value="Flavoproteins"/>
    <property type="match status" value="1"/>
</dbReference>
<dbReference type="Proteomes" id="UP000184604">
    <property type="component" value="Chromosome"/>
</dbReference>
<dbReference type="EMBL" id="CP018335">
    <property type="protein sequence ID" value="APM40107.1"/>
    <property type="molecule type" value="Genomic_DNA"/>
</dbReference>
<dbReference type="InterPro" id="IPR029039">
    <property type="entry name" value="Flavoprotein-like_sf"/>
</dbReference>
<dbReference type="InterPro" id="IPR052200">
    <property type="entry name" value="Protoporphyrinogen_IX_DH"/>
</dbReference>
<dbReference type="InterPro" id="IPR026816">
    <property type="entry name" value="Flavodoxin_dom"/>
</dbReference>
<dbReference type="Pfam" id="PF12724">
    <property type="entry name" value="Flavodoxin_5"/>
    <property type="match status" value="1"/>
</dbReference>
<proteinExistence type="predicted"/>
<evidence type="ECO:0000313" key="2">
    <source>
        <dbReference type="EMBL" id="APM40107.1"/>
    </source>
</evidence>
<protein>
    <submittedName>
        <fullName evidence="2">Flavodoxin</fullName>
    </submittedName>
</protein>
<evidence type="ECO:0000259" key="1">
    <source>
        <dbReference type="PROSITE" id="PS50902"/>
    </source>
</evidence>
<accession>A0A1L5FAV9</accession>
<name>A0A1L5FAV9_CLOKL</name>
<reference evidence="2 3" key="1">
    <citation type="submission" date="2016-12" db="EMBL/GenBank/DDBJ databases">
        <title>Complete genome sequence of Clostridium kluyveri JZZ isolated from the pit mud of a Chinese flavor liquor-making factory.</title>
        <authorList>
            <person name="Wang Y."/>
        </authorList>
    </citation>
    <scope>NUCLEOTIDE SEQUENCE [LARGE SCALE GENOMIC DNA]</scope>
    <source>
        <strain evidence="2 3">JZZ</strain>
    </source>
</reference>
<dbReference type="GO" id="GO:0010181">
    <property type="term" value="F:FMN binding"/>
    <property type="evidence" value="ECO:0007669"/>
    <property type="project" value="InterPro"/>
</dbReference>
<feature type="domain" description="Flavodoxin-like" evidence="1">
    <location>
        <begin position="4"/>
        <end position="147"/>
    </location>
</feature>
<dbReference type="RefSeq" id="WP_073539718.1">
    <property type="nucleotide sequence ID" value="NZ_CP018335.1"/>
</dbReference>
<organism evidence="2 3">
    <name type="scientific">Clostridium kluyveri</name>
    <dbReference type="NCBI Taxonomy" id="1534"/>
    <lineage>
        <taxon>Bacteria</taxon>
        <taxon>Bacillati</taxon>
        <taxon>Bacillota</taxon>
        <taxon>Clostridia</taxon>
        <taxon>Eubacteriales</taxon>
        <taxon>Clostridiaceae</taxon>
        <taxon>Clostridium</taxon>
    </lineage>
</organism>
<dbReference type="PANTHER" id="PTHR38030">
    <property type="entry name" value="PROTOPORPHYRINOGEN IX DEHYDROGENASE [MENAQUINONE]"/>
    <property type="match status" value="1"/>
</dbReference>